<comment type="caution">
    <text evidence="4">The sequence shown here is derived from an EMBL/GenBank/DDBJ whole genome shotgun (WGS) entry which is preliminary data.</text>
</comment>
<dbReference type="SUPFAM" id="SSF52172">
    <property type="entry name" value="CheY-like"/>
    <property type="match status" value="1"/>
</dbReference>
<dbReference type="InterPro" id="IPR011006">
    <property type="entry name" value="CheY-like_superfamily"/>
</dbReference>
<proteinExistence type="predicted"/>
<keyword evidence="5" id="KW-1185">Reference proteome</keyword>
<reference evidence="4 5" key="1">
    <citation type="submission" date="2023-08" db="EMBL/GenBank/DDBJ databases">
        <title>The draft genome sequence of Paracraurococcus sp. LOR1-02.</title>
        <authorList>
            <person name="Kingkaew E."/>
            <person name="Tanasupawat S."/>
        </authorList>
    </citation>
    <scope>NUCLEOTIDE SEQUENCE [LARGE SCALE GENOMIC DNA]</scope>
    <source>
        <strain evidence="4 5">LOR1-02</strain>
    </source>
</reference>
<evidence type="ECO:0000256" key="2">
    <source>
        <dbReference type="PROSITE-ProRule" id="PRU00169"/>
    </source>
</evidence>
<dbReference type="Pfam" id="PF00072">
    <property type="entry name" value="Response_reg"/>
    <property type="match status" value="1"/>
</dbReference>
<dbReference type="SMART" id="SM00448">
    <property type="entry name" value="REC"/>
    <property type="match status" value="1"/>
</dbReference>
<dbReference type="CDD" id="cd00156">
    <property type="entry name" value="REC"/>
    <property type="match status" value="1"/>
</dbReference>
<protein>
    <submittedName>
        <fullName evidence="4">Response regulator</fullName>
    </submittedName>
</protein>
<evidence type="ECO:0000313" key="5">
    <source>
        <dbReference type="Proteomes" id="UP001243009"/>
    </source>
</evidence>
<dbReference type="EMBL" id="JAUTWS010000011">
    <property type="protein sequence ID" value="MDO9709296.1"/>
    <property type="molecule type" value="Genomic_DNA"/>
</dbReference>
<dbReference type="RefSeq" id="WP_305104163.1">
    <property type="nucleotide sequence ID" value="NZ_JAUTWS010000011.1"/>
</dbReference>
<evidence type="ECO:0000256" key="1">
    <source>
        <dbReference type="ARBA" id="ARBA00022553"/>
    </source>
</evidence>
<dbReference type="PANTHER" id="PTHR44591">
    <property type="entry name" value="STRESS RESPONSE REGULATOR PROTEIN 1"/>
    <property type="match status" value="1"/>
</dbReference>
<feature type="domain" description="Response regulatory" evidence="3">
    <location>
        <begin position="2"/>
        <end position="116"/>
    </location>
</feature>
<evidence type="ECO:0000259" key="3">
    <source>
        <dbReference type="PROSITE" id="PS50110"/>
    </source>
</evidence>
<sequence length="129" mass="13953">MDVLVVEDEPLVREVVTDGLQNDGLHVVEAPTAEDAVALVENDGRPQVIVTDVNLGPGMNGLRLAEWARRRWPDAGVVIMTGNPANVHGRPPDPCERILLKPFGPAVLTRYVRELLGGACRQEDRAAAS</sequence>
<feature type="modified residue" description="4-aspartylphosphate" evidence="2">
    <location>
        <position position="52"/>
    </location>
</feature>
<dbReference type="Proteomes" id="UP001243009">
    <property type="component" value="Unassembled WGS sequence"/>
</dbReference>
<dbReference type="PROSITE" id="PS50110">
    <property type="entry name" value="RESPONSE_REGULATORY"/>
    <property type="match status" value="1"/>
</dbReference>
<evidence type="ECO:0000313" key="4">
    <source>
        <dbReference type="EMBL" id="MDO9709296.1"/>
    </source>
</evidence>
<name>A0ABT9DZH6_9PROT</name>
<dbReference type="Gene3D" id="3.40.50.2300">
    <property type="match status" value="1"/>
</dbReference>
<dbReference type="InterPro" id="IPR001789">
    <property type="entry name" value="Sig_transdc_resp-reg_receiver"/>
</dbReference>
<dbReference type="PANTHER" id="PTHR44591:SF21">
    <property type="entry name" value="TWO-COMPONENT RESPONSE REGULATOR"/>
    <property type="match status" value="1"/>
</dbReference>
<dbReference type="InterPro" id="IPR050595">
    <property type="entry name" value="Bact_response_regulator"/>
</dbReference>
<gene>
    <name evidence="4" type="ORF">Q7A36_13170</name>
</gene>
<accession>A0ABT9DZH6</accession>
<keyword evidence="1 2" id="KW-0597">Phosphoprotein</keyword>
<organism evidence="4 5">
    <name type="scientific">Paracraurococcus lichenis</name>
    <dbReference type="NCBI Taxonomy" id="3064888"/>
    <lineage>
        <taxon>Bacteria</taxon>
        <taxon>Pseudomonadati</taxon>
        <taxon>Pseudomonadota</taxon>
        <taxon>Alphaproteobacteria</taxon>
        <taxon>Acetobacterales</taxon>
        <taxon>Roseomonadaceae</taxon>
        <taxon>Paracraurococcus</taxon>
    </lineage>
</organism>